<dbReference type="InterPro" id="IPR027417">
    <property type="entry name" value="P-loop_NTPase"/>
</dbReference>
<dbReference type="InterPro" id="IPR036873">
    <property type="entry name" value="Rhodanese-like_dom_sf"/>
</dbReference>
<protein>
    <submittedName>
        <fullName evidence="3">tRNA 2-selenouridine(34) synthase MnmH</fullName>
        <ecNumber evidence="3">2.5.1.-</ecNumber>
    </submittedName>
</protein>
<name>A0ABS5JQX0_9BACT</name>
<dbReference type="SMART" id="SM00450">
    <property type="entry name" value="RHOD"/>
    <property type="match status" value="1"/>
</dbReference>
<evidence type="ECO:0000313" key="4">
    <source>
        <dbReference type="Proteomes" id="UP000708576"/>
    </source>
</evidence>
<dbReference type="PANTHER" id="PTHR30401:SF0">
    <property type="entry name" value="TRNA 2-SELENOURIDINE SYNTHASE"/>
    <property type="match status" value="1"/>
</dbReference>
<dbReference type="EC" id="2.5.1.-" evidence="3"/>
<dbReference type="PROSITE" id="PS00380">
    <property type="entry name" value="RHODANESE_1"/>
    <property type="match status" value="1"/>
</dbReference>
<comment type="caution">
    <text evidence="3">The sequence shown here is derived from an EMBL/GenBank/DDBJ whole genome shotgun (WGS) entry which is preliminary data.</text>
</comment>
<dbReference type="SUPFAM" id="SSF52821">
    <property type="entry name" value="Rhodanese/Cell cycle control phosphatase"/>
    <property type="match status" value="1"/>
</dbReference>
<dbReference type="PROSITE" id="PS50206">
    <property type="entry name" value="RHODANESE_3"/>
    <property type="match status" value="1"/>
</dbReference>
<proteinExistence type="predicted"/>
<dbReference type="Pfam" id="PF00581">
    <property type="entry name" value="Rhodanese"/>
    <property type="match status" value="1"/>
</dbReference>
<dbReference type="InterPro" id="IPR001307">
    <property type="entry name" value="Thiosulphate_STrfase_CS"/>
</dbReference>
<dbReference type="NCBIfam" id="TIGR03167">
    <property type="entry name" value="tRNA_sel_U_synt"/>
    <property type="match status" value="1"/>
</dbReference>
<accession>A0ABS5JQX0</accession>
<dbReference type="Pfam" id="PF26341">
    <property type="entry name" value="AAA_SelU"/>
    <property type="match status" value="1"/>
</dbReference>
<evidence type="ECO:0000256" key="1">
    <source>
        <dbReference type="ARBA" id="ARBA00023266"/>
    </source>
</evidence>
<gene>
    <name evidence="3" type="primary">mnmH</name>
    <name evidence="3" type="ORF">KEM10_03150</name>
</gene>
<evidence type="ECO:0000313" key="3">
    <source>
        <dbReference type="EMBL" id="MBS2097259.1"/>
    </source>
</evidence>
<keyword evidence="4" id="KW-1185">Reference proteome</keyword>
<dbReference type="GO" id="GO:0016740">
    <property type="term" value="F:transferase activity"/>
    <property type="evidence" value="ECO:0007669"/>
    <property type="project" value="UniProtKB-KW"/>
</dbReference>
<dbReference type="Proteomes" id="UP000708576">
    <property type="component" value="Unassembled WGS sequence"/>
</dbReference>
<dbReference type="PANTHER" id="PTHR30401">
    <property type="entry name" value="TRNA 2-SELENOURIDINE SYNTHASE"/>
    <property type="match status" value="1"/>
</dbReference>
<dbReference type="EMBL" id="JAGUCO010000001">
    <property type="protein sequence ID" value="MBS2097259.1"/>
    <property type="molecule type" value="Genomic_DNA"/>
</dbReference>
<feature type="domain" description="Rhodanese" evidence="2">
    <location>
        <begin position="13"/>
        <end position="135"/>
    </location>
</feature>
<dbReference type="Gene3D" id="3.40.250.10">
    <property type="entry name" value="Rhodanese-like domain"/>
    <property type="match status" value="1"/>
</dbReference>
<dbReference type="InterPro" id="IPR058840">
    <property type="entry name" value="AAA_SelU"/>
</dbReference>
<keyword evidence="3" id="KW-0808">Transferase</keyword>
<dbReference type="InterPro" id="IPR001763">
    <property type="entry name" value="Rhodanese-like_dom"/>
</dbReference>
<sequence length="346" mass="40050">MPIDITITQYLNDFEDWPLIDVRSPGEFIKGHIPGAINIELFSNDERAHVGTVYKQQSQQAAIDLGYQYVNPKLQSFIDRSKAIAPNKKVVVHCWRGGMRSHAFAQHLQDNGFTEVYVIEKGYKAFRGIALNSFDEYKINVLGGYTGSGKTHILNELKDRGEQVLDLEFIAKHKGSAFGSIGYGQQPTTEQFENNLYWEWRNLNTNHPIWIEDESPNIGNVNIPQYLFQKMRANKLLFIDISKEERAKLLVNEYALDNKPKLADAIQRISKRLGPQRTKEALDFLEQDNFYKVALITLEYYDKYYLKGLAKRDEDKIEILKLEDTDSKRNAQTILEYYQKHLYVGI</sequence>
<organism evidence="3 4">
    <name type="scientific">Carboxylicivirga linearis</name>
    <dbReference type="NCBI Taxonomy" id="1628157"/>
    <lineage>
        <taxon>Bacteria</taxon>
        <taxon>Pseudomonadati</taxon>
        <taxon>Bacteroidota</taxon>
        <taxon>Bacteroidia</taxon>
        <taxon>Marinilabiliales</taxon>
        <taxon>Marinilabiliaceae</taxon>
        <taxon>Carboxylicivirga</taxon>
    </lineage>
</organism>
<reference evidence="3 4" key="1">
    <citation type="journal article" date="2015" name="Int. J. Syst. Evol. Microbiol.">
        <title>Carboxylicivirga linearis sp. nov., isolated from a sea cucumber culture pond.</title>
        <authorList>
            <person name="Wang F.Q."/>
            <person name="Zhou Y.X."/>
            <person name="Lin X.Z."/>
            <person name="Chen G.J."/>
            <person name="Du Z.J."/>
        </authorList>
    </citation>
    <scope>NUCLEOTIDE SEQUENCE [LARGE SCALE GENOMIC DNA]</scope>
    <source>
        <strain evidence="3 4">FB218</strain>
    </source>
</reference>
<dbReference type="InterPro" id="IPR017582">
    <property type="entry name" value="SelU"/>
</dbReference>
<keyword evidence="1" id="KW-0711">Selenium</keyword>
<dbReference type="NCBIfam" id="NF008750">
    <property type="entry name" value="PRK11784.1-2"/>
    <property type="match status" value="1"/>
</dbReference>
<dbReference type="SUPFAM" id="SSF52540">
    <property type="entry name" value="P-loop containing nucleoside triphosphate hydrolases"/>
    <property type="match status" value="1"/>
</dbReference>
<dbReference type="RefSeq" id="WP_212213385.1">
    <property type="nucleotide sequence ID" value="NZ_JAGUCO010000001.1"/>
</dbReference>
<evidence type="ECO:0000259" key="2">
    <source>
        <dbReference type="PROSITE" id="PS50206"/>
    </source>
</evidence>